<proteinExistence type="predicted"/>
<comment type="caution">
    <text evidence="1">The sequence shown here is derived from an EMBL/GenBank/DDBJ whole genome shotgun (WGS) entry which is preliminary data.</text>
</comment>
<dbReference type="Proteomes" id="UP000613768">
    <property type="component" value="Unassembled WGS sequence"/>
</dbReference>
<keyword evidence="2" id="KW-1185">Reference proteome</keyword>
<reference evidence="1 2" key="1">
    <citation type="submission" date="2020-09" db="EMBL/GenBank/DDBJ databases">
        <title>Pseudoxanthomonas sp. CAU 1598 isolated from sand of Yaerae Beach.</title>
        <authorList>
            <person name="Kim W."/>
        </authorList>
    </citation>
    <scope>NUCLEOTIDE SEQUENCE [LARGE SCALE GENOMIC DNA]</scope>
    <source>
        <strain evidence="1 2">CAU 1598</strain>
    </source>
</reference>
<accession>A0AAW3ZN07</accession>
<protein>
    <submittedName>
        <fullName evidence="1">Uncharacterized protein</fullName>
    </submittedName>
</protein>
<dbReference type="RefSeq" id="WP_192030866.1">
    <property type="nucleotide sequence ID" value="NZ_JACYTR010000052.1"/>
</dbReference>
<sequence>MKLQLQQQSLRLRIAEDELAELLAGRSLLHHQRLAASTEIHARIQPVDGSVSSARRWSAQTADGLLALELRVESEALRAYADRLPCKQGLQWQIQLADGGRLEIDLEVDVRDSIGKRGHRFKQS</sequence>
<name>A0AAW3ZN07_9GAMM</name>
<dbReference type="AlphaFoldDB" id="A0AAW3ZN07"/>
<organism evidence="1 2">
    <name type="scientific">Pseudomarimonas arenosa</name>
    <dbReference type="NCBI Taxonomy" id="2774145"/>
    <lineage>
        <taxon>Bacteria</taxon>
        <taxon>Pseudomonadati</taxon>
        <taxon>Pseudomonadota</taxon>
        <taxon>Gammaproteobacteria</taxon>
        <taxon>Lysobacterales</taxon>
        <taxon>Lysobacteraceae</taxon>
        <taxon>Pseudomarimonas</taxon>
    </lineage>
</organism>
<dbReference type="EMBL" id="JACYTR010000052">
    <property type="protein sequence ID" value="MBD8527446.1"/>
    <property type="molecule type" value="Genomic_DNA"/>
</dbReference>
<evidence type="ECO:0000313" key="1">
    <source>
        <dbReference type="EMBL" id="MBD8527446.1"/>
    </source>
</evidence>
<gene>
    <name evidence="1" type="ORF">IFO71_17015</name>
</gene>
<evidence type="ECO:0000313" key="2">
    <source>
        <dbReference type="Proteomes" id="UP000613768"/>
    </source>
</evidence>